<comment type="function">
    <text evidence="5">Transcription factor that specifically binds AT-rich DNA sequences related to the nuclear matrix attachment regions (MARs).</text>
</comment>
<protein>
    <recommendedName>
        <fullName evidence="5">AT-hook motif nuclear-localized protein</fullName>
    </recommendedName>
</protein>
<dbReference type="Pfam" id="PF03479">
    <property type="entry name" value="PCC"/>
    <property type="match status" value="1"/>
</dbReference>
<reference evidence="8" key="1">
    <citation type="submission" date="2023-10" db="EMBL/GenBank/DDBJ databases">
        <title>Chromosome-level genome of the transformable northern wattle, Acacia crassicarpa.</title>
        <authorList>
            <person name="Massaro I."/>
            <person name="Sinha N.R."/>
            <person name="Poethig S."/>
            <person name="Leichty A.R."/>
        </authorList>
    </citation>
    <scope>NUCLEOTIDE SEQUENCE</scope>
    <source>
        <strain evidence="8">Acra3RX</strain>
        <tissue evidence="8">Leaf</tissue>
    </source>
</reference>
<evidence type="ECO:0000313" key="8">
    <source>
        <dbReference type="EMBL" id="KAK4270029.1"/>
    </source>
</evidence>
<keyword evidence="9" id="KW-1185">Reference proteome</keyword>
<feature type="region of interest" description="Disordered" evidence="6">
    <location>
        <begin position="1"/>
        <end position="76"/>
    </location>
</feature>
<dbReference type="PROSITE" id="PS51742">
    <property type="entry name" value="PPC"/>
    <property type="match status" value="1"/>
</dbReference>
<comment type="domain">
    <text evidence="5">The PPC domain mediates interactions between AHL proteins.</text>
</comment>
<keyword evidence="3 5" id="KW-0804">Transcription</keyword>
<dbReference type="InterPro" id="IPR039605">
    <property type="entry name" value="AHL"/>
</dbReference>
<dbReference type="Proteomes" id="UP001293593">
    <property type="component" value="Unassembled WGS sequence"/>
</dbReference>
<evidence type="ECO:0000256" key="6">
    <source>
        <dbReference type="SAM" id="MobiDB-lite"/>
    </source>
</evidence>
<dbReference type="InterPro" id="IPR005175">
    <property type="entry name" value="PPC_dom"/>
</dbReference>
<dbReference type="Gene3D" id="3.30.1330.80">
    <property type="entry name" value="Hypothetical protein, similar to alpha- acetolactate decarboxylase, domain 2"/>
    <property type="match status" value="1"/>
</dbReference>
<evidence type="ECO:0000256" key="4">
    <source>
        <dbReference type="ARBA" id="ARBA00023242"/>
    </source>
</evidence>
<feature type="domain" description="PPC" evidence="7">
    <location>
        <begin position="77"/>
        <end position="214"/>
    </location>
</feature>
<evidence type="ECO:0000256" key="1">
    <source>
        <dbReference type="ARBA" id="ARBA00023015"/>
    </source>
</evidence>
<dbReference type="GO" id="GO:0005634">
    <property type="term" value="C:nucleus"/>
    <property type="evidence" value="ECO:0007669"/>
    <property type="project" value="UniProtKB-SubCell"/>
</dbReference>
<dbReference type="SUPFAM" id="SSF117856">
    <property type="entry name" value="AF0104/ALDC/Ptd012-like"/>
    <property type="match status" value="1"/>
</dbReference>
<dbReference type="PANTHER" id="PTHR31500:SF51">
    <property type="entry name" value="AT-HOOK MOTIF NUCLEAR-LOCALIZED PROTEIN 8"/>
    <property type="match status" value="1"/>
</dbReference>
<keyword evidence="2 5" id="KW-0238">DNA-binding</keyword>
<evidence type="ECO:0000256" key="3">
    <source>
        <dbReference type="ARBA" id="ARBA00023163"/>
    </source>
</evidence>
<evidence type="ECO:0000256" key="2">
    <source>
        <dbReference type="ARBA" id="ARBA00023125"/>
    </source>
</evidence>
<comment type="subcellular location">
    <subcellularLocation>
        <location evidence="5">Nucleus</location>
    </subcellularLocation>
</comment>
<keyword evidence="1 5" id="KW-0805">Transcription regulation</keyword>
<feature type="compositionally biased region" description="Polar residues" evidence="6">
    <location>
        <begin position="212"/>
        <end position="238"/>
    </location>
</feature>
<dbReference type="PANTHER" id="PTHR31500">
    <property type="entry name" value="AT-HOOK MOTIF NUCLEAR-LOCALIZED PROTEIN 9"/>
    <property type="match status" value="1"/>
</dbReference>
<evidence type="ECO:0000259" key="7">
    <source>
        <dbReference type="PROSITE" id="PS51742"/>
    </source>
</evidence>
<keyword evidence="4 5" id="KW-0539">Nucleus</keyword>
<evidence type="ECO:0000313" key="9">
    <source>
        <dbReference type="Proteomes" id="UP001293593"/>
    </source>
</evidence>
<proteinExistence type="predicted"/>
<accession>A0AAE1JL28</accession>
<sequence length="263" mass="27001">MDSREPPQSSPPSRIDSPKTGRPRKYSPDGTILSPTPLSSYAPADLNPTSDEPPARKSRGRPTGSGKKQLDALGVGGRHLPPHLILVNRGEDIAAKITSFCEEGPRLVCILSACGAVSSATLRLPTRGTVSYEGRYQIISLSGAFNPFEDEGGFGTSGMSVALAGADGKLVGGSVCGMLVAASEIQIVVGSFIVEGKKKSSPNEKSGPSPAETPSGSQVVNSGTSPLTPTSAKSQGVSRNLDLNLDPNSGTGTNSGTVREPDS</sequence>
<dbReference type="GO" id="GO:0003680">
    <property type="term" value="F:minor groove of adenine-thymine-rich DNA binding"/>
    <property type="evidence" value="ECO:0007669"/>
    <property type="project" value="UniProtKB-UniRule"/>
</dbReference>
<dbReference type="EMBL" id="JAWXYG010000006">
    <property type="protein sequence ID" value="KAK4270029.1"/>
    <property type="molecule type" value="Genomic_DNA"/>
</dbReference>
<dbReference type="AlphaFoldDB" id="A0AAE1JL28"/>
<feature type="compositionally biased region" description="Polar residues" evidence="6">
    <location>
        <begin position="246"/>
        <end position="257"/>
    </location>
</feature>
<name>A0AAE1JL28_9FABA</name>
<dbReference type="CDD" id="cd11378">
    <property type="entry name" value="DUF296"/>
    <property type="match status" value="1"/>
</dbReference>
<comment type="caution">
    <text evidence="8">The sequence shown here is derived from an EMBL/GenBank/DDBJ whole genome shotgun (WGS) entry which is preliminary data.</text>
</comment>
<feature type="region of interest" description="Disordered" evidence="6">
    <location>
        <begin position="198"/>
        <end position="263"/>
    </location>
</feature>
<organism evidence="8 9">
    <name type="scientific">Acacia crassicarpa</name>
    <name type="common">northern wattle</name>
    <dbReference type="NCBI Taxonomy" id="499986"/>
    <lineage>
        <taxon>Eukaryota</taxon>
        <taxon>Viridiplantae</taxon>
        <taxon>Streptophyta</taxon>
        <taxon>Embryophyta</taxon>
        <taxon>Tracheophyta</taxon>
        <taxon>Spermatophyta</taxon>
        <taxon>Magnoliopsida</taxon>
        <taxon>eudicotyledons</taxon>
        <taxon>Gunneridae</taxon>
        <taxon>Pentapetalae</taxon>
        <taxon>rosids</taxon>
        <taxon>fabids</taxon>
        <taxon>Fabales</taxon>
        <taxon>Fabaceae</taxon>
        <taxon>Caesalpinioideae</taxon>
        <taxon>mimosoid clade</taxon>
        <taxon>Acacieae</taxon>
        <taxon>Acacia</taxon>
    </lineage>
</organism>
<gene>
    <name evidence="8" type="ORF">QN277_023117</name>
</gene>
<evidence type="ECO:0000256" key="5">
    <source>
        <dbReference type="RuleBase" id="RU367031"/>
    </source>
</evidence>